<feature type="signal peptide" evidence="1">
    <location>
        <begin position="1"/>
        <end position="24"/>
    </location>
</feature>
<dbReference type="SUPFAM" id="SSF49785">
    <property type="entry name" value="Galactose-binding domain-like"/>
    <property type="match status" value="1"/>
</dbReference>
<protein>
    <submittedName>
        <fullName evidence="3">Discoidin domain-containing protein</fullName>
    </submittedName>
</protein>
<proteinExistence type="predicted"/>
<dbReference type="RefSeq" id="WP_168127653.1">
    <property type="nucleotide sequence ID" value="NZ_JBHUPE010000007.1"/>
</dbReference>
<keyword evidence="1" id="KW-0732">Signal</keyword>
<accession>A0ABW5YYU4</accession>
<feature type="chain" id="PRO_5045183408" evidence="1">
    <location>
        <begin position="25"/>
        <end position="191"/>
    </location>
</feature>
<organism evidence="3 4">
    <name type="scientific">Sphingobacterium anhuiense</name>
    <dbReference type="NCBI Taxonomy" id="493780"/>
    <lineage>
        <taxon>Bacteria</taxon>
        <taxon>Pseudomonadati</taxon>
        <taxon>Bacteroidota</taxon>
        <taxon>Sphingobacteriia</taxon>
        <taxon>Sphingobacteriales</taxon>
        <taxon>Sphingobacteriaceae</taxon>
        <taxon>Sphingobacterium</taxon>
    </lineage>
</organism>
<evidence type="ECO:0000259" key="2">
    <source>
        <dbReference type="Pfam" id="PF00754"/>
    </source>
</evidence>
<feature type="domain" description="F5/8 type C" evidence="2">
    <location>
        <begin position="62"/>
        <end position="174"/>
    </location>
</feature>
<comment type="caution">
    <text evidence="3">The sequence shown here is derived from an EMBL/GenBank/DDBJ whole genome shotgun (WGS) entry which is preliminary data.</text>
</comment>
<keyword evidence="4" id="KW-1185">Reference proteome</keyword>
<evidence type="ECO:0000313" key="3">
    <source>
        <dbReference type="EMBL" id="MFD2905684.1"/>
    </source>
</evidence>
<dbReference type="Pfam" id="PF00754">
    <property type="entry name" value="F5_F8_type_C"/>
    <property type="match status" value="1"/>
</dbReference>
<evidence type="ECO:0000313" key="4">
    <source>
        <dbReference type="Proteomes" id="UP001597509"/>
    </source>
</evidence>
<name>A0ABW5YYU4_9SPHI</name>
<sequence length="191" mass="21404">MNKLTRSRRLLLFVGMLLSFSACQKTEVKHYELLPPETEPEMDITIYGKLTVNHENSGGSGAGEGSPKVVDDDYSTKFLINPYVNDLFLQLTFPGGIAVTSYVLASANDAPGRDPKNWDLVASNDGETWTTLESKTGYTFPDRNFKVRFDISNTTKYKFYRLNIKEIAGGTGLFQMAEWRLISDPQKSANQ</sequence>
<gene>
    <name evidence="3" type="ORF">ACFS6I_17280</name>
</gene>
<dbReference type="Gene3D" id="2.60.120.260">
    <property type="entry name" value="Galactose-binding domain-like"/>
    <property type="match status" value="1"/>
</dbReference>
<evidence type="ECO:0000256" key="1">
    <source>
        <dbReference type="SAM" id="SignalP"/>
    </source>
</evidence>
<dbReference type="EMBL" id="JBHUPE010000007">
    <property type="protein sequence ID" value="MFD2905684.1"/>
    <property type="molecule type" value="Genomic_DNA"/>
</dbReference>
<dbReference type="Proteomes" id="UP001597509">
    <property type="component" value="Unassembled WGS sequence"/>
</dbReference>
<reference evidence="4" key="1">
    <citation type="journal article" date="2019" name="Int. J. Syst. Evol. Microbiol.">
        <title>The Global Catalogue of Microorganisms (GCM) 10K type strain sequencing project: providing services to taxonomists for standard genome sequencing and annotation.</title>
        <authorList>
            <consortium name="The Broad Institute Genomics Platform"/>
            <consortium name="The Broad Institute Genome Sequencing Center for Infectious Disease"/>
            <person name="Wu L."/>
            <person name="Ma J."/>
        </authorList>
    </citation>
    <scope>NUCLEOTIDE SEQUENCE [LARGE SCALE GENOMIC DNA]</scope>
    <source>
        <strain evidence="4">KCTC 22209</strain>
    </source>
</reference>
<dbReference type="PROSITE" id="PS51257">
    <property type="entry name" value="PROKAR_LIPOPROTEIN"/>
    <property type="match status" value="1"/>
</dbReference>
<dbReference type="InterPro" id="IPR000421">
    <property type="entry name" value="FA58C"/>
</dbReference>
<dbReference type="InterPro" id="IPR008979">
    <property type="entry name" value="Galactose-bd-like_sf"/>
</dbReference>